<feature type="region of interest" description="Disordered" evidence="3">
    <location>
        <begin position="1877"/>
        <end position="1917"/>
    </location>
</feature>
<dbReference type="InterPro" id="IPR050557">
    <property type="entry name" value="RTX_toxin/Mannuronan_C5-epim"/>
</dbReference>
<dbReference type="CDD" id="cd00146">
    <property type="entry name" value="PKD"/>
    <property type="match status" value="1"/>
</dbReference>
<dbReference type="SUPFAM" id="SSF51120">
    <property type="entry name" value="beta-Roll"/>
    <property type="match status" value="4"/>
</dbReference>
<dbReference type="Gene3D" id="2.60.120.560">
    <property type="entry name" value="Exo-inulinase, domain 1"/>
    <property type="match status" value="2"/>
</dbReference>
<dbReference type="RefSeq" id="WP_114829818.1">
    <property type="nucleotide sequence ID" value="NZ_QQTO01000033.1"/>
</dbReference>
<dbReference type="Gene3D" id="2.60.40.10">
    <property type="entry name" value="Immunoglobulins"/>
    <property type="match status" value="2"/>
</dbReference>
<feature type="domain" description="PKD/Chitinase" evidence="4">
    <location>
        <begin position="441"/>
        <end position="522"/>
    </location>
</feature>
<comment type="subcellular location">
    <subcellularLocation>
        <location evidence="1">Secreted</location>
    </subcellularLocation>
</comment>
<evidence type="ECO:0000256" key="3">
    <source>
        <dbReference type="SAM" id="MobiDB-lite"/>
    </source>
</evidence>
<dbReference type="GO" id="GO:0005509">
    <property type="term" value="F:calcium ion binding"/>
    <property type="evidence" value="ECO:0007669"/>
    <property type="project" value="InterPro"/>
</dbReference>
<dbReference type="InterPro" id="IPR013783">
    <property type="entry name" value="Ig-like_fold"/>
</dbReference>
<gene>
    <name evidence="5" type="ORF">DWE98_13705</name>
</gene>
<sequence length="2068" mass="215580">MTSIIKSIQDMMVTPDAENATIDLSTIFSGTNLTYTVQVGEETVVDPTIVDGKLVLDFGELGFSDIKITATDAQGSAMSDYFRVRVAGEHAYTVAVFPDTQDYTSNPSLNHIFGDMTQWLVDNKDSHNIQFMVHVGDITQNNLSSQWDIAEAALRKLDGKIPYSLLPGNHDQASGGSAADHSSVYLDERFSPDKQNGTNPDNFGGAYDQESTSARNTYNTFTAPDGTKWLVLSMEFGPRDDVIRWAGDVIEQHLDHRVMIASHSLTSFAGRQDPLAAPLYDEGAGYDYGIGKDPRGANDGETIYRELLAKYPNISMTFSGHIFGDGAETDVSYSQYGNPVYQFLVNYQNGISREITGNGNPALGNNGGNGAIRLVVIDPDNNTVSTETYFTQFDDYLDGYRVKPELDRDGLTGEYRGHQETFTDVDFGAPELFAMAKAGDDLQVSASAGEDKASVQLDASKSLNPNSEALSYSWTDENGDVVATGANATVDLDLGKHNLTLTVTDAAGVTTTDKVVVIVQGDDTLLVETFNDGNADGWSRPGQTVTASTGSTSGYGIVGLPAEDPRVPAPVDATVTAIPKLTKANGGILLKIDDAAAGTVVKSYSLVYDVYLKSGAWFSFLQTDLTNATDGELFLKGGAGIGINQDYEGSFSFNAWHRVAFTITDRGSDVLITKYIDGLKVGDTVQSGTNYGRYAIDLSKGMLLFADENGDTAPAYVSSVLFTDKVYTGAEIAALGGVKAGGIVDTLPSGLSKEIDFSNPAVAAGFGNGATSGKASDYGIGLLPGADVPAPQPDEANVSFIPKLATNQALTLTPAQPLPTGVYVVSSYTLAFDILVPGAGAGGYTSLFQTNTSNADDADFFIRNNNNGTGSIGINQDYKGTFHYDQWQRVVIRVTDTGDTVTISRFIDGVLVGSQSMDDDRYTIDLAKGLLLFSDEDGETSNLYVSSFLFSDKLYTDQEIADLGGVKAGGIVDEQPTPYSVQIDFSQPGMVDEWGNSSVVAGDVGAGVGNFLVKGTAASRPEGTDGMPAPEGALYEQSDAVGNILVWGSAGAKNWSDYVYEIALTSMDNDAMGVVFYYQDERNYYRFSMNGETNRRELVKVQDGVQTVLASTAAGLQFNAELSLKVAITDGRIDIFLGDRSVFGGPVVDGTNPLTHGTIGVYSSEQRSSIFDDVVVTRLDLTAHAGENERAYDLDGDGKASVTLDAGSSFGRTDITSYVWTDKDGNVVATGKNPAVEFAAGLHQLTLTVTDAAGKTSSDRVDIDIVDKSKLLVAEDFSSAASLSKWTIVDEGEFGGVGTGGKSSEWHVTADGKLIQTSDLQSRELTWNGASNPDVWQDGWSPLGDGVNVLRLGTYALYNDPAARNWDDYAIEATFQTPDNDGLGFLFHYTDNKNYYKLELDAEGTLDRSPSNGAGSIFNLIRMRDGIEEILAQVPGKYEPGLATQLRVEIVDNRIQAWLGGEPLFAYAIEDHGNEKGTFGLYSWGNQGLSFDDVRVTDLSATPDTPVGGPTEFDDTLVGRAGDDVINALAGDDIVSGLAGNDTLDGGSDDDTLDGGEGNDVLLGNIGDDDLIGGAGDDTLVGGVGDDTLDGGDGTDIADYSGDTAGVAVDLAAGTADGDAAGSDELSGIETVIGGFGNDRLTGDAGANTLRGQAGNDVLDGGAGDDAIDGGNGIDTLALLGATGTVLLDFAAHKASGQGIGTDSFSSIERVLFGDGDDTIRLIAGAAAAIDGGAGHDVLELAAAGENTLGPIAGIEVLKLVDGAWTVSQEGAAIAFQDGAQTLRVDLDLLGDNQFAGTISGFGQEDVIQLQGIGDANAATLSAGNLLTVLGGAIGPITLQLDPAQDFAGMAFSVASDGNGGINLSYAPVATDDTLTGGNGSDVLDGGAGNDTVTGGAGNDTLTGGTGNDAVDGGSGADLVSGGAGEDVLKGGSGVDVIDGGDGADKLDGGSDNDILTGGAGDDALAGGSGDDRLIGGAGNDTLTGGSGHDAFVFQAGMGNDLITDFTLTGSSSDVIEIDATLFANLASLVDVMAQDGRNVVITVDENDTITLANVSLSSLQTDDFRFV</sequence>
<evidence type="ECO:0000313" key="6">
    <source>
        <dbReference type="Proteomes" id="UP000255207"/>
    </source>
</evidence>
<protein>
    <recommendedName>
        <fullName evidence="4">PKD/Chitinase domain-containing protein</fullName>
    </recommendedName>
</protein>
<dbReference type="PANTHER" id="PTHR38340">
    <property type="entry name" value="S-LAYER PROTEIN"/>
    <property type="match status" value="1"/>
</dbReference>
<dbReference type="Proteomes" id="UP000255207">
    <property type="component" value="Unassembled WGS sequence"/>
</dbReference>
<reference evidence="6" key="1">
    <citation type="submission" date="2018-07" db="EMBL/GenBank/DDBJ databases">
        <authorList>
            <person name="Safronova V.I."/>
            <person name="Chirak E.R."/>
            <person name="Sazanova A.L."/>
        </authorList>
    </citation>
    <scope>NUCLEOTIDE SEQUENCE [LARGE SCALE GENOMIC DNA]</scope>
    <source>
        <strain evidence="6">RCAM04685</strain>
    </source>
</reference>
<dbReference type="PANTHER" id="PTHR38340:SF1">
    <property type="entry name" value="S-LAYER PROTEIN"/>
    <property type="match status" value="1"/>
</dbReference>
<keyword evidence="6" id="KW-1185">Reference proteome</keyword>
<dbReference type="GO" id="GO:0016787">
    <property type="term" value="F:hydrolase activity"/>
    <property type="evidence" value="ECO:0007669"/>
    <property type="project" value="InterPro"/>
</dbReference>
<dbReference type="InterPro" id="IPR018511">
    <property type="entry name" value="Hemolysin-typ_Ca-bd_CS"/>
</dbReference>
<evidence type="ECO:0000256" key="2">
    <source>
        <dbReference type="ARBA" id="ARBA00022525"/>
    </source>
</evidence>
<dbReference type="Pfam" id="PF00149">
    <property type="entry name" value="Metallophos"/>
    <property type="match status" value="1"/>
</dbReference>
<dbReference type="EMBL" id="QQTP01000006">
    <property type="protein sequence ID" value="RDJ24722.1"/>
    <property type="molecule type" value="Genomic_DNA"/>
</dbReference>
<dbReference type="Pfam" id="PF06439">
    <property type="entry name" value="3keto-disac_hyd"/>
    <property type="match status" value="1"/>
</dbReference>
<organism evidence="5 6">
    <name type="scientific">Bosea caraganae</name>
    <dbReference type="NCBI Taxonomy" id="2763117"/>
    <lineage>
        <taxon>Bacteria</taxon>
        <taxon>Pseudomonadati</taxon>
        <taxon>Pseudomonadota</taxon>
        <taxon>Alphaproteobacteria</taxon>
        <taxon>Hyphomicrobiales</taxon>
        <taxon>Boseaceae</taxon>
        <taxon>Bosea</taxon>
    </lineage>
</organism>
<dbReference type="SUPFAM" id="SSF56300">
    <property type="entry name" value="Metallo-dependent phosphatases"/>
    <property type="match status" value="1"/>
</dbReference>
<proteinExistence type="predicted"/>
<dbReference type="SMART" id="SM00089">
    <property type="entry name" value="PKD"/>
    <property type="match status" value="2"/>
</dbReference>
<dbReference type="InterPro" id="IPR013320">
    <property type="entry name" value="ConA-like_dom_sf"/>
</dbReference>
<dbReference type="InterPro" id="IPR029052">
    <property type="entry name" value="Metallo-depent_PP-like"/>
</dbReference>
<dbReference type="PRINTS" id="PR00313">
    <property type="entry name" value="CABNDNGRPT"/>
</dbReference>
<evidence type="ECO:0000313" key="5">
    <source>
        <dbReference type="EMBL" id="RDJ24722.1"/>
    </source>
</evidence>
<feature type="domain" description="PKD/Chitinase" evidence="4">
    <location>
        <begin position="1188"/>
        <end position="1268"/>
    </location>
</feature>
<dbReference type="InterPro" id="IPR022409">
    <property type="entry name" value="PKD/Chitinase_dom"/>
</dbReference>
<dbReference type="InterPro" id="IPR010496">
    <property type="entry name" value="AL/BT2_dom"/>
</dbReference>
<dbReference type="SUPFAM" id="SSF49899">
    <property type="entry name" value="Concanavalin A-like lectins/glucanases"/>
    <property type="match status" value="1"/>
</dbReference>
<dbReference type="InterPro" id="IPR035986">
    <property type="entry name" value="PKD_dom_sf"/>
</dbReference>
<keyword evidence="2" id="KW-0964">Secreted</keyword>
<dbReference type="GO" id="GO:0005576">
    <property type="term" value="C:extracellular region"/>
    <property type="evidence" value="ECO:0007669"/>
    <property type="project" value="UniProtKB-SubCell"/>
</dbReference>
<dbReference type="Gene3D" id="2.150.10.10">
    <property type="entry name" value="Serralysin-like metalloprotease, C-terminal"/>
    <property type="match status" value="4"/>
</dbReference>
<dbReference type="InterPro" id="IPR011049">
    <property type="entry name" value="Serralysin-like_metalloprot_C"/>
</dbReference>
<comment type="caution">
    <text evidence="5">The sequence shown here is derived from an EMBL/GenBank/DDBJ whole genome shotgun (WGS) entry which is preliminary data.</text>
</comment>
<evidence type="ECO:0000256" key="1">
    <source>
        <dbReference type="ARBA" id="ARBA00004613"/>
    </source>
</evidence>
<dbReference type="OrthoDB" id="475207at2"/>
<dbReference type="InterPro" id="IPR004843">
    <property type="entry name" value="Calcineurin-like_PHP"/>
</dbReference>
<accession>A0A370L611</accession>
<dbReference type="Gene3D" id="3.60.21.10">
    <property type="match status" value="1"/>
</dbReference>
<name>A0A370L611_9HYPH</name>
<evidence type="ECO:0000259" key="4">
    <source>
        <dbReference type="SMART" id="SM00089"/>
    </source>
</evidence>
<dbReference type="InterPro" id="IPR001343">
    <property type="entry name" value="Hemolysn_Ca-bd"/>
</dbReference>
<dbReference type="Pfam" id="PF00353">
    <property type="entry name" value="HemolysinCabind"/>
    <property type="match status" value="6"/>
</dbReference>
<dbReference type="PROSITE" id="PS00330">
    <property type="entry name" value="HEMOLYSIN_CALCIUM"/>
    <property type="match status" value="6"/>
</dbReference>
<dbReference type="SUPFAM" id="SSF49299">
    <property type="entry name" value="PKD domain"/>
    <property type="match status" value="2"/>
</dbReference>